<feature type="binding site" evidence="8">
    <location>
        <position position="50"/>
    </location>
    <ligand>
        <name>substrate</name>
    </ligand>
</feature>
<dbReference type="SFLD" id="SFLDS00029">
    <property type="entry name" value="Radical_SAM"/>
    <property type="match status" value="1"/>
</dbReference>
<comment type="similarity">
    <text evidence="8">Belongs to the radical SAM superfamily. 7-carboxy-7-deazaguanine synthase family.</text>
</comment>
<dbReference type="PANTHER" id="PTHR42836:SF1">
    <property type="entry name" value="7-CARBOXY-7-DEAZAGUANINE SYNTHASE"/>
    <property type="match status" value="1"/>
</dbReference>
<reference evidence="10" key="1">
    <citation type="journal article" date="2020" name="mSystems">
        <title>Genome- and Community-Level Interaction Insights into Carbon Utilization and Element Cycling Functions of Hydrothermarchaeota in Hydrothermal Sediment.</title>
        <authorList>
            <person name="Zhou Z."/>
            <person name="Liu Y."/>
            <person name="Xu W."/>
            <person name="Pan J."/>
            <person name="Luo Z.H."/>
            <person name="Li M."/>
        </authorList>
    </citation>
    <scope>NUCLEOTIDE SEQUENCE [LARGE SCALE GENOMIC DNA]</scope>
    <source>
        <strain evidence="10">HyVt-533</strain>
    </source>
</reference>
<keyword evidence="7 8" id="KW-0456">Lyase</keyword>
<evidence type="ECO:0000256" key="1">
    <source>
        <dbReference type="ARBA" id="ARBA00022485"/>
    </source>
</evidence>
<evidence type="ECO:0000256" key="2">
    <source>
        <dbReference type="ARBA" id="ARBA00022691"/>
    </source>
</evidence>
<keyword evidence="1 8" id="KW-0004">4Fe-4S</keyword>
<organism evidence="10">
    <name type="scientific">Thermodesulfatator atlanticus</name>
    <dbReference type="NCBI Taxonomy" id="501497"/>
    <lineage>
        <taxon>Bacteria</taxon>
        <taxon>Pseudomonadati</taxon>
        <taxon>Thermodesulfobacteriota</taxon>
        <taxon>Thermodesulfobacteria</taxon>
        <taxon>Thermodesulfobacteriales</taxon>
        <taxon>Thermodesulfatatoraceae</taxon>
        <taxon>Thermodesulfatator</taxon>
    </lineage>
</organism>
<evidence type="ECO:0000256" key="3">
    <source>
        <dbReference type="ARBA" id="ARBA00022723"/>
    </source>
</evidence>
<feature type="binding site" evidence="8">
    <location>
        <position position="18"/>
    </location>
    <ligand>
        <name>Mg(2+)</name>
        <dbReference type="ChEBI" id="CHEBI:18420"/>
    </ligand>
</feature>
<keyword evidence="5 8" id="KW-0408">Iron</keyword>
<comment type="cofactor">
    <cofactor evidence="8">
        <name>Mg(2+)</name>
        <dbReference type="ChEBI" id="CHEBI:18420"/>
    </cofactor>
</comment>
<comment type="cofactor">
    <cofactor evidence="8">
        <name>[4Fe-4S] cluster</name>
        <dbReference type="ChEBI" id="CHEBI:49883"/>
    </cofactor>
    <text evidence="8">Binds 1 [4Fe-4S] cluster. The cluster is coordinated with 3 cysteines and an exchangeable S-adenosyl-L-methionine.</text>
</comment>
<feature type="domain" description="Radical SAM core" evidence="9">
    <location>
        <begin position="1"/>
        <end position="188"/>
    </location>
</feature>
<evidence type="ECO:0000256" key="7">
    <source>
        <dbReference type="ARBA" id="ARBA00023239"/>
    </source>
</evidence>
<dbReference type="InterPro" id="IPR007197">
    <property type="entry name" value="rSAM"/>
</dbReference>
<dbReference type="AlphaFoldDB" id="A0A7V5U1Y5"/>
<evidence type="ECO:0000313" key="10">
    <source>
        <dbReference type="EMBL" id="HHI96376.1"/>
    </source>
</evidence>
<dbReference type="CDD" id="cd01335">
    <property type="entry name" value="Radical_SAM"/>
    <property type="match status" value="1"/>
</dbReference>
<protein>
    <recommendedName>
        <fullName evidence="8">7-carboxy-7-deazaguanine synthase</fullName>
        <shortName evidence="8">CDG synthase</shortName>
        <ecNumber evidence="8">4.3.99.3</ecNumber>
    </recommendedName>
    <alternativeName>
        <fullName evidence="8">Queuosine biosynthesis protein QueE</fullName>
    </alternativeName>
</protein>
<dbReference type="UniPathway" id="UPA00391"/>
<feature type="binding site" evidence="8">
    <location>
        <position position="9"/>
    </location>
    <ligand>
        <name>[4Fe-4S] cluster</name>
        <dbReference type="ChEBI" id="CHEBI:49883"/>
        <note>4Fe-4S-S-AdoMet</note>
    </ligand>
</feature>
<evidence type="ECO:0000256" key="4">
    <source>
        <dbReference type="ARBA" id="ARBA00022842"/>
    </source>
</evidence>
<dbReference type="Pfam" id="PF04055">
    <property type="entry name" value="Radical_SAM"/>
    <property type="match status" value="1"/>
</dbReference>
<dbReference type="GO" id="GO:0016840">
    <property type="term" value="F:carbon-nitrogen lyase activity"/>
    <property type="evidence" value="ECO:0007669"/>
    <property type="project" value="UniProtKB-UniRule"/>
</dbReference>
<sequence>MFFIRLAGCNLRCRWCDTVYAQRPLKRFLTLSQLISLWEQNGALKYVQITGGEPLLQKNVYPLMEFFLKKGVKVLLETNGSLSLEKVPREVVKIMDLKTPSSGMEKYNNFKNLAFLNGKDEVKFVIADRNDYLWTKKIIFSFYLPVFTNVLVSPVFGRLDPRELAAWVLEDRLPVRFQLQLHKVLWGDRPGV</sequence>
<dbReference type="InterPro" id="IPR024924">
    <property type="entry name" value="7-CO-7-deazaguanine_synth-like"/>
</dbReference>
<dbReference type="GO" id="GO:0051539">
    <property type="term" value="F:4 iron, 4 sulfur cluster binding"/>
    <property type="evidence" value="ECO:0007669"/>
    <property type="project" value="UniProtKB-UniRule"/>
</dbReference>
<dbReference type="EMBL" id="DROK01000025">
    <property type="protein sequence ID" value="HHI96376.1"/>
    <property type="molecule type" value="Genomic_DNA"/>
</dbReference>
<evidence type="ECO:0000256" key="6">
    <source>
        <dbReference type="ARBA" id="ARBA00023014"/>
    </source>
</evidence>
<comment type="catalytic activity">
    <reaction evidence="8">
        <text>6-carboxy-5,6,7,8-tetrahydropterin + H(+) = 7-carboxy-7-carbaguanine + NH4(+)</text>
        <dbReference type="Rhea" id="RHEA:27974"/>
        <dbReference type="ChEBI" id="CHEBI:15378"/>
        <dbReference type="ChEBI" id="CHEBI:28938"/>
        <dbReference type="ChEBI" id="CHEBI:61032"/>
        <dbReference type="ChEBI" id="CHEBI:61036"/>
        <dbReference type="EC" id="4.3.99.3"/>
    </reaction>
</comment>
<dbReference type="Proteomes" id="UP000886101">
    <property type="component" value="Unassembled WGS sequence"/>
</dbReference>
<comment type="subunit">
    <text evidence="8">Homodimer.</text>
</comment>
<keyword evidence="3 8" id="KW-0479">Metal-binding</keyword>
<dbReference type="InterPro" id="IPR013785">
    <property type="entry name" value="Aldolase_TIM"/>
</dbReference>
<feature type="binding site" evidence="8">
    <location>
        <position position="16"/>
    </location>
    <ligand>
        <name>[4Fe-4S] cluster</name>
        <dbReference type="ChEBI" id="CHEBI:49883"/>
        <note>4Fe-4S-S-AdoMet</note>
    </ligand>
</feature>
<keyword evidence="2 8" id="KW-0949">S-adenosyl-L-methionine</keyword>
<dbReference type="EC" id="4.3.99.3" evidence="8"/>
<dbReference type="PANTHER" id="PTHR42836">
    <property type="entry name" value="7-CARBOXY-7-DEAZAGUANINE SYNTHASE"/>
    <property type="match status" value="1"/>
</dbReference>
<feature type="binding site" evidence="8">
    <location>
        <begin position="15"/>
        <end position="17"/>
    </location>
    <ligand>
        <name>S-adenosyl-L-methionine</name>
        <dbReference type="ChEBI" id="CHEBI:59789"/>
    </ligand>
</feature>
<dbReference type="SUPFAM" id="SSF102114">
    <property type="entry name" value="Radical SAM enzymes"/>
    <property type="match status" value="1"/>
</dbReference>
<evidence type="ECO:0000256" key="8">
    <source>
        <dbReference type="HAMAP-Rule" id="MF_00917"/>
    </source>
</evidence>
<proteinExistence type="inferred from homology"/>
<dbReference type="HAMAP" id="MF_00917">
    <property type="entry name" value="QueE"/>
    <property type="match status" value="1"/>
</dbReference>
<comment type="pathway">
    <text evidence="8">Purine metabolism; 7-cyano-7-deazaguanine biosynthesis.</text>
</comment>
<keyword evidence="6 8" id="KW-0411">Iron-sulfur</keyword>
<dbReference type="GO" id="GO:0008616">
    <property type="term" value="P:tRNA queuosine(34) biosynthetic process"/>
    <property type="evidence" value="ECO:0007669"/>
    <property type="project" value="UniProtKB-UniRule"/>
</dbReference>
<keyword evidence="4 8" id="KW-0460">Magnesium</keyword>
<evidence type="ECO:0000256" key="5">
    <source>
        <dbReference type="ARBA" id="ARBA00023004"/>
    </source>
</evidence>
<keyword evidence="8" id="KW-0671">Queuosine biosynthesis</keyword>
<dbReference type="PIRSF" id="PIRSF000370">
    <property type="entry name" value="QueE"/>
    <property type="match status" value="1"/>
</dbReference>
<feature type="binding site" evidence="8">
    <location>
        <position position="13"/>
    </location>
    <ligand>
        <name>[4Fe-4S] cluster</name>
        <dbReference type="ChEBI" id="CHEBI:49883"/>
        <note>4Fe-4S-S-AdoMet</note>
    </ligand>
</feature>
<feature type="binding site" evidence="8">
    <location>
        <position position="52"/>
    </location>
    <ligand>
        <name>S-adenosyl-L-methionine</name>
        <dbReference type="ChEBI" id="CHEBI:59789"/>
    </ligand>
</feature>
<comment type="caution">
    <text evidence="8">Lacks conserved residue(s) required for the propagation of feature annotation.</text>
</comment>
<dbReference type="GO" id="GO:1904047">
    <property type="term" value="F:S-adenosyl-L-methionine binding"/>
    <property type="evidence" value="ECO:0007669"/>
    <property type="project" value="UniProtKB-UniRule"/>
</dbReference>
<comment type="cofactor">
    <cofactor evidence="8">
        <name>S-adenosyl-L-methionine</name>
        <dbReference type="ChEBI" id="CHEBI:59789"/>
    </cofactor>
    <text evidence="8">Binds 1 S-adenosyl-L-methionine per subunit.</text>
</comment>
<dbReference type="InterPro" id="IPR058240">
    <property type="entry name" value="rSAM_sf"/>
</dbReference>
<comment type="caution">
    <text evidence="10">The sequence shown here is derived from an EMBL/GenBank/DDBJ whole genome shotgun (WGS) entry which is preliminary data.</text>
</comment>
<dbReference type="GO" id="GO:0000287">
    <property type="term" value="F:magnesium ion binding"/>
    <property type="evidence" value="ECO:0007669"/>
    <property type="project" value="UniProtKB-UniRule"/>
</dbReference>
<evidence type="ECO:0000259" key="9">
    <source>
        <dbReference type="PROSITE" id="PS51918"/>
    </source>
</evidence>
<feature type="binding site" evidence="8">
    <location>
        <position position="5"/>
    </location>
    <ligand>
        <name>substrate</name>
    </ligand>
</feature>
<dbReference type="PROSITE" id="PS51918">
    <property type="entry name" value="RADICAL_SAM"/>
    <property type="match status" value="1"/>
</dbReference>
<name>A0A7V5U1Y5_9BACT</name>
<accession>A0A7V5U1Y5</accession>
<dbReference type="Gene3D" id="3.20.20.70">
    <property type="entry name" value="Aldolase class I"/>
    <property type="match status" value="1"/>
</dbReference>
<comment type="function">
    <text evidence="8">Catalyzes the complex heterocyclic radical-mediated conversion of 6-carboxy-5,6,7,8-tetrahydropterin (CPH4) to 7-carboxy-7-deazaguanine (CDG), a step common to the biosynthetic pathways of all 7-deazapurine-containing compounds.</text>
</comment>
<gene>
    <name evidence="8" type="primary">queE</name>
    <name evidence="10" type="ORF">ENJ96_00815</name>
</gene>